<evidence type="ECO:0000313" key="5">
    <source>
        <dbReference type="Ensembl" id="ENSSPAP00000013367.1"/>
    </source>
</evidence>
<evidence type="ECO:0000256" key="3">
    <source>
        <dbReference type="ARBA" id="ARBA00023180"/>
    </source>
</evidence>
<protein>
    <recommendedName>
        <fullName evidence="4">Cadherin N-terminal domain-containing protein</fullName>
    </recommendedName>
</protein>
<sequence length="108" mass="12265">HLKYIKEIKLCKEHKLWLSFSMLEALAQIRYSVPEEVQEGTVVGNIAKDLGLDIASLTDRRFRVVSESKNAIFGVNPDNGRTHRPSHIKAFVWHFAEDDAFDGRTGVV</sequence>
<dbReference type="InterPro" id="IPR015919">
    <property type="entry name" value="Cadherin-like_sf"/>
</dbReference>
<dbReference type="GO" id="GO:0005509">
    <property type="term" value="F:calcium ion binding"/>
    <property type="evidence" value="ECO:0007669"/>
    <property type="project" value="InterPro"/>
</dbReference>
<organism evidence="5">
    <name type="scientific">Stegastes partitus</name>
    <name type="common">bicolor damselfish</name>
    <dbReference type="NCBI Taxonomy" id="144197"/>
    <lineage>
        <taxon>Eukaryota</taxon>
        <taxon>Metazoa</taxon>
        <taxon>Chordata</taxon>
        <taxon>Craniata</taxon>
        <taxon>Vertebrata</taxon>
        <taxon>Euteleostomi</taxon>
        <taxon>Actinopterygii</taxon>
        <taxon>Neopterygii</taxon>
        <taxon>Teleostei</taxon>
        <taxon>Neoteleostei</taxon>
        <taxon>Acanthomorphata</taxon>
        <taxon>Ovalentaria</taxon>
        <taxon>Pomacentridae</taxon>
        <taxon>Stegastes</taxon>
    </lineage>
</organism>
<evidence type="ECO:0000256" key="2">
    <source>
        <dbReference type="ARBA" id="ARBA00023136"/>
    </source>
</evidence>
<evidence type="ECO:0000259" key="4">
    <source>
        <dbReference type="Pfam" id="PF08266"/>
    </source>
</evidence>
<dbReference type="GeneTree" id="ENSGT00940000177060"/>
<name>A0A3B5AIL1_9TELE</name>
<comment type="subcellular location">
    <subcellularLocation>
        <location evidence="1">Membrane</location>
    </subcellularLocation>
</comment>
<dbReference type="STRING" id="144197.ENSSPAP00000013367"/>
<feature type="domain" description="Cadherin N-terminal" evidence="4">
    <location>
        <begin position="28"/>
        <end position="81"/>
    </location>
</feature>
<dbReference type="FunFam" id="2.60.40.60:FF:000398">
    <property type="entry name" value="Protocadherin cluster 1 gamma 26a"/>
    <property type="match status" value="1"/>
</dbReference>
<dbReference type="GO" id="GO:0016020">
    <property type="term" value="C:membrane"/>
    <property type="evidence" value="ECO:0007669"/>
    <property type="project" value="UniProtKB-SubCell"/>
</dbReference>
<dbReference type="Ensembl" id="ENSSPAT00000013591.1">
    <property type="protein sequence ID" value="ENSSPAP00000013367.1"/>
    <property type="gene ID" value="ENSSPAG00000010130.1"/>
</dbReference>
<dbReference type="InterPro" id="IPR013164">
    <property type="entry name" value="Cadherin_N"/>
</dbReference>
<dbReference type="CDD" id="cd11304">
    <property type="entry name" value="Cadherin_repeat"/>
    <property type="match status" value="1"/>
</dbReference>
<evidence type="ECO:0000256" key="1">
    <source>
        <dbReference type="ARBA" id="ARBA00004370"/>
    </source>
</evidence>
<accession>A0A3B5AIL1</accession>
<proteinExistence type="predicted"/>
<dbReference type="Gene3D" id="2.60.40.60">
    <property type="entry name" value="Cadherins"/>
    <property type="match status" value="1"/>
</dbReference>
<keyword evidence="2" id="KW-0472">Membrane</keyword>
<reference evidence="5" key="1">
    <citation type="submission" date="2023-09" db="UniProtKB">
        <authorList>
            <consortium name="Ensembl"/>
        </authorList>
    </citation>
    <scope>IDENTIFICATION</scope>
</reference>
<dbReference type="AlphaFoldDB" id="A0A3B5AIL1"/>
<dbReference type="Pfam" id="PF08266">
    <property type="entry name" value="Cadherin_2"/>
    <property type="match status" value="1"/>
</dbReference>
<dbReference type="SUPFAM" id="SSF49313">
    <property type="entry name" value="Cadherin-like"/>
    <property type="match status" value="1"/>
</dbReference>
<keyword evidence="3" id="KW-0325">Glycoprotein</keyword>